<dbReference type="Pfam" id="PF20773">
    <property type="entry name" value="InhA-like_MAM"/>
    <property type="match status" value="1"/>
</dbReference>
<dbReference type="SUPFAM" id="SSF50494">
    <property type="entry name" value="Trypsin-like serine proteases"/>
    <property type="match status" value="1"/>
</dbReference>
<evidence type="ECO:0000313" key="4">
    <source>
        <dbReference type="Proteomes" id="UP000199603"/>
    </source>
</evidence>
<feature type="signal peptide" evidence="1">
    <location>
        <begin position="1"/>
        <end position="30"/>
    </location>
</feature>
<dbReference type="Gene3D" id="2.40.10.10">
    <property type="entry name" value="Trypsin-like serine proteases"/>
    <property type="match status" value="2"/>
</dbReference>
<dbReference type="Gene3D" id="2.60.40.10">
    <property type="entry name" value="Immunoglobulins"/>
    <property type="match status" value="1"/>
</dbReference>
<organism evidence="3 4">
    <name type="scientific">Aquimonas voraii</name>
    <dbReference type="NCBI Taxonomy" id="265719"/>
    <lineage>
        <taxon>Bacteria</taxon>
        <taxon>Pseudomonadati</taxon>
        <taxon>Pseudomonadota</taxon>
        <taxon>Gammaproteobacteria</taxon>
        <taxon>Lysobacterales</taxon>
        <taxon>Lysobacteraceae</taxon>
        <taxon>Aquimonas</taxon>
    </lineage>
</organism>
<dbReference type="Gene3D" id="2.60.120.260">
    <property type="entry name" value="Galactose-binding domain-like"/>
    <property type="match status" value="1"/>
</dbReference>
<protein>
    <submittedName>
        <fullName evidence="3">Immune inhibitor A peptidase M6</fullName>
    </submittedName>
</protein>
<dbReference type="InterPro" id="IPR013783">
    <property type="entry name" value="Ig-like_fold"/>
</dbReference>
<dbReference type="SMART" id="SM00060">
    <property type="entry name" value="FN3"/>
    <property type="match status" value="1"/>
</dbReference>
<gene>
    <name evidence="3" type="ORF">SAMN04488509_1054</name>
</gene>
<keyword evidence="4" id="KW-1185">Reference proteome</keyword>
<dbReference type="EMBL" id="FNAG01000005">
    <property type="protein sequence ID" value="SDD65387.1"/>
    <property type="molecule type" value="Genomic_DNA"/>
</dbReference>
<keyword evidence="1" id="KW-0732">Signal</keyword>
<dbReference type="OrthoDB" id="5619888at2"/>
<dbReference type="InterPro" id="IPR036116">
    <property type="entry name" value="FN3_sf"/>
</dbReference>
<dbReference type="Proteomes" id="UP000199603">
    <property type="component" value="Unassembled WGS sequence"/>
</dbReference>
<feature type="chain" id="PRO_5011649115" evidence="1">
    <location>
        <begin position="31"/>
        <end position="925"/>
    </location>
</feature>
<reference evidence="3 4" key="1">
    <citation type="submission" date="2016-10" db="EMBL/GenBank/DDBJ databases">
        <authorList>
            <person name="de Groot N.N."/>
        </authorList>
    </citation>
    <scope>NUCLEOTIDE SEQUENCE [LARGE SCALE GENOMIC DNA]</scope>
    <source>
        <strain evidence="3 4">DSM 16957</strain>
    </source>
</reference>
<dbReference type="PROSITE" id="PS50853">
    <property type="entry name" value="FN3"/>
    <property type="match status" value="1"/>
</dbReference>
<dbReference type="RefSeq" id="WP_091242081.1">
    <property type="nucleotide sequence ID" value="NZ_FNAG01000005.1"/>
</dbReference>
<sequence length="925" mass="96089">MSHLHLPRGRWAARALLGASLLLTGPWATATVDASAPYASFLAEADQAPAKSFGKLDLDALATEDAIRDDTPGTPKRFAIAHKVDWNTANTGAWTRTPEGDWLWQLRVAAEDAAHLNFGFKRFALPPGAELNIVSASGQNKIGPYTVEDMLPHGQLWTPVVLGEEALLHLRVPASGLGEVVLEFDSVNHGYRAFGAKSKACKSGACNTDVACLSENDPWNLPRRAVGAWTRAGTDTCTGSLVNNTANDRRMLFATATHCGVANDAAAATVLVYWNYESPTCRVPAASGSSPVLPKPSTTTPGLRFLAQTANPFSGTAPAGDRSDFTLLELATPDPNNSFNLFWAGWDRRPPAAGVMSCAAPSDPASTAGLCASIHHPGVDEKRITFVESDLVIDNISGATGVHWRANWDPTPPRLPNISPMPATLPPSVTEPGSSGSPLYNAQQRLVGVLSGGPSACGATGTSLRDQYGGLFHAWDGLGTPTSRMKDHLDPLGLNPESIDGIGNCEAPEAPTGLTATASAPNQISLSWNAVSGINVYRVFRSVGTCPGSGYVQIAEVTGVTTYVDTTVSGGTDYVYRVASYDTAAECPSVQGSCSAATATGTCALPPTFSGLASASSAGTATCGIALQWPAATGNCGSGSQLRYNVYRGSSPDFTPAPANLLESCISATALADIEVESGVTQHYIVRAEDLGATPAAGQCNGVEETNLIRRSAAAFGPDTVVFSDDVESGPDAWAVAGTGAGADFAIVSTAANSPTRSWYVPDPTAVSDRQLTLANPVSLATGSNATLEFAHRYQTEANWDGGVLEYSLDGGTTWTDILGAQGSVPANASRFLAGGYVGPLSVGGGTNPLNGRAAWHGSVSGFVVSRVSLADFGGQSVLFRFRAGSDSSLGGNGWWIDDVRIAQGTTCEPANLPAIFADGFETVN</sequence>
<dbReference type="InterPro" id="IPR009003">
    <property type="entry name" value="Peptidase_S1_PA"/>
</dbReference>
<dbReference type="InterPro" id="IPR043504">
    <property type="entry name" value="Peptidase_S1_PA_chymotrypsin"/>
</dbReference>
<proteinExistence type="predicted"/>
<dbReference type="PANTHER" id="PTHR36234">
    <property type="entry name" value="LYSYL ENDOPEPTIDASE"/>
    <property type="match status" value="1"/>
</dbReference>
<name>A0A1G6WJF7_9GAMM</name>
<evidence type="ECO:0000313" key="3">
    <source>
        <dbReference type="EMBL" id="SDD65387.1"/>
    </source>
</evidence>
<dbReference type="AlphaFoldDB" id="A0A1G6WJF7"/>
<dbReference type="InterPro" id="IPR003961">
    <property type="entry name" value="FN3_dom"/>
</dbReference>
<dbReference type="SUPFAM" id="SSF49265">
    <property type="entry name" value="Fibronectin type III"/>
    <property type="match status" value="1"/>
</dbReference>
<evidence type="ECO:0000256" key="1">
    <source>
        <dbReference type="SAM" id="SignalP"/>
    </source>
</evidence>
<evidence type="ECO:0000259" key="2">
    <source>
        <dbReference type="PROSITE" id="PS50853"/>
    </source>
</evidence>
<dbReference type="PANTHER" id="PTHR36234:SF5">
    <property type="entry name" value="LYSYL ENDOPEPTIDASE"/>
    <property type="match status" value="1"/>
</dbReference>
<accession>A0A1G6WJF7</accession>
<dbReference type="STRING" id="265719.SAMN04488509_1054"/>
<feature type="domain" description="Fibronectin type-III" evidence="2">
    <location>
        <begin position="510"/>
        <end position="607"/>
    </location>
</feature>
<dbReference type="CDD" id="cd00063">
    <property type="entry name" value="FN3"/>
    <property type="match status" value="1"/>
</dbReference>